<evidence type="ECO:0000313" key="5">
    <source>
        <dbReference type="EMBL" id="BAO42964.1"/>
    </source>
</evidence>
<dbReference type="GO" id="GO:0015036">
    <property type="term" value="F:disulfide oxidoreductase activity"/>
    <property type="evidence" value="ECO:0007669"/>
    <property type="project" value="UniProtKB-ARBA"/>
</dbReference>
<protein>
    <submittedName>
        <fullName evidence="5">Thioredoxin family protein</fullName>
    </submittedName>
</protein>
<sequence>MRTRQFLTLALSGVLVGALAGGVWKWQQREHPVEADQNGPGTQLPDFTLPGMDNSPWRSEEWRNKILVINFWATWCPPCVDEMPLLNRLQKTYADRDVVFVGIAVDDADAVKHFVRENNIHFPILLGETHAMDLMKRLGNRFNALPFTVVADHGGSIILRQFGAVSEKDLQSLLDKVTLNH</sequence>
<keyword evidence="6" id="KW-1185">Reference proteome</keyword>
<dbReference type="EMBL" id="AP012273">
    <property type="protein sequence ID" value="BAO42964.1"/>
    <property type="molecule type" value="Genomic_DNA"/>
</dbReference>
<dbReference type="InterPro" id="IPR013766">
    <property type="entry name" value="Thioredoxin_domain"/>
</dbReference>
<keyword evidence="2" id="KW-0201">Cytochrome c-type biogenesis</keyword>
<evidence type="ECO:0000256" key="1">
    <source>
        <dbReference type="ARBA" id="ARBA00004196"/>
    </source>
</evidence>
<dbReference type="PANTHER" id="PTHR42852">
    <property type="entry name" value="THIOL:DISULFIDE INTERCHANGE PROTEIN DSBE"/>
    <property type="match status" value="1"/>
</dbReference>
<accession>A0A7U6GG03</accession>
<dbReference type="GO" id="GO:0030313">
    <property type="term" value="C:cell envelope"/>
    <property type="evidence" value="ECO:0007669"/>
    <property type="project" value="UniProtKB-SubCell"/>
</dbReference>
<gene>
    <name evidence="5" type="ORF">TBH_C0013</name>
</gene>
<proteinExistence type="predicted"/>
<dbReference type="SUPFAM" id="SSF52833">
    <property type="entry name" value="Thioredoxin-like"/>
    <property type="match status" value="1"/>
</dbReference>
<name>A0A7U6GG03_9GAMM</name>
<dbReference type="InterPro" id="IPR017937">
    <property type="entry name" value="Thioredoxin_CS"/>
</dbReference>
<dbReference type="InterPro" id="IPR050553">
    <property type="entry name" value="Thioredoxin_ResA/DsbE_sf"/>
</dbReference>
<dbReference type="RefSeq" id="WP_052469733.1">
    <property type="nucleotide sequence ID" value="NZ_AP012273.1"/>
</dbReference>
<evidence type="ECO:0000256" key="2">
    <source>
        <dbReference type="ARBA" id="ARBA00022748"/>
    </source>
</evidence>
<dbReference type="GO" id="GO:0017004">
    <property type="term" value="P:cytochrome complex assembly"/>
    <property type="evidence" value="ECO:0007669"/>
    <property type="project" value="UniProtKB-KW"/>
</dbReference>
<dbReference type="CDD" id="cd02966">
    <property type="entry name" value="TlpA_like_family"/>
    <property type="match status" value="1"/>
</dbReference>
<dbReference type="PANTHER" id="PTHR42852:SF13">
    <property type="entry name" value="PROTEIN DIPZ"/>
    <property type="match status" value="1"/>
</dbReference>
<dbReference type="KEGG" id="tbn:TBH_C0013"/>
<organism evidence="5 6">
    <name type="scientific">Thiolapillus brandeum</name>
    <dbReference type="NCBI Taxonomy" id="1076588"/>
    <lineage>
        <taxon>Bacteria</taxon>
        <taxon>Pseudomonadati</taxon>
        <taxon>Pseudomonadota</taxon>
        <taxon>Gammaproteobacteria</taxon>
        <taxon>Chromatiales</taxon>
        <taxon>Sedimenticolaceae</taxon>
        <taxon>Thiolapillus</taxon>
    </lineage>
</organism>
<dbReference type="OrthoDB" id="9796554at2"/>
<evidence type="ECO:0000256" key="3">
    <source>
        <dbReference type="ARBA" id="ARBA00023284"/>
    </source>
</evidence>
<dbReference type="PROSITE" id="PS00194">
    <property type="entry name" value="THIOREDOXIN_1"/>
    <property type="match status" value="1"/>
</dbReference>
<dbReference type="InterPro" id="IPR036249">
    <property type="entry name" value="Thioredoxin-like_sf"/>
</dbReference>
<feature type="domain" description="Thioredoxin" evidence="4">
    <location>
        <begin position="38"/>
        <end position="179"/>
    </location>
</feature>
<evidence type="ECO:0000313" key="6">
    <source>
        <dbReference type="Proteomes" id="UP000031631"/>
    </source>
</evidence>
<reference evidence="5 6" key="1">
    <citation type="journal article" date="2014" name="PLoS ONE">
        <title>Physiological and genomic features of a novel sulfur-oxidizing gammaproteobacterium belonging to a previously uncultivated symbiotic lineage isolated from a hydrothermal vent.</title>
        <authorList>
            <person name="Nunoura T."/>
            <person name="Takaki Y."/>
            <person name="Kazama H."/>
            <person name="Kakuta J."/>
            <person name="Shimamura S."/>
            <person name="Makita H."/>
            <person name="Hirai M."/>
            <person name="Miyazaki M."/>
            <person name="Takai K."/>
        </authorList>
    </citation>
    <scope>NUCLEOTIDE SEQUENCE [LARGE SCALE GENOMIC DNA]</scope>
    <source>
        <strain evidence="5 6">Hiromi1</strain>
    </source>
</reference>
<evidence type="ECO:0000259" key="4">
    <source>
        <dbReference type="PROSITE" id="PS51352"/>
    </source>
</evidence>
<dbReference type="Pfam" id="PF08534">
    <property type="entry name" value="Redoxin"/>
    <property type="match status" value="1"/>
</dbReference>
<keyword evidence="3" id="KW-0676">Redox-active center</keyword>
<dbReference type="Gene3D" id="3.40.30.10">
    <property type="entry name" value="Glutaredoxin"/>
    <property type="match status" value="1"/>
</dbReference>
<dbReference type="AlphaFoldDB" id="A0A7U6GG03"/>
<dbReference type="PROSITE" id="PS51352">
    <property type="entry name" value="THIOREDOXIN_2"/>
    <property type="match status" value="1"/>
</dbReference>
<dbReference type="InterPro" id="IPR013740">
    <property type="entry name" value="Redoxin"/>
</dbReference>
<comment type="subcellular location">
    <subcellularLocation>
        <location evidence="1">Cell envelope</location>
    </subcellularLocation>
</comment>
<dbReference type="Proteomes" id="UP000031631">
    <property type="component" value="Chromosome"/>
</dbReference>